<evidence type="ECO:0000256" key="2">
    <source>
        <dbReference type="ARBA" id="ARBA00023002"/>
    </source>
</evidence>
<evidence type="ECO:0000256" key="1">
    <source>
        <dbReference type="ARBA" id="ARBA00022857"/>
    </source>
</evidence>
<dbReference type="OrthoDB" id="5545019at2759"/>
<feature type="region of interest" description="Disordered" evidence="3">
    <location>
        <begin position="1820"/>
        <end position="1839"/>
    </location>
</feature>
<keyword evidence="2" id="KW-0560">Oxidoreductase</keyword>
<feature type="compositionally biased region" description="Polar residues" evidence="3">
    <location>
        <begin position="1202"/>
        <end position="1212"/>
    </location>
</feature>
<dbReference type="FunFam" id="3.40.50.720:FF:000137">
    <property type="entry name" value="Hydroxysteroid (17-beta) dehydrogenase 3"/>
    <property type="match status" value="1"/>
</dbReference>
<organism evidence="4 5">
    <name type="scientific">Turnera subulata</name>
    <dbReference type="NCBI Taxonomy" id="218843"/>
    <lineage>
        <taxon>Eukaryota</taxon>
        <taxon>Viridiplantae</taxon>
        <taxon>Streptophyta</taxon>
        <taxon>Embryophyta</taxon>
        <taxon>Tracheophyta</taxon>
        <taxon>Spermatophyta</taxon>
        <taxon>Magnoliopsida</taxon>
        <taxon>eudicotyledons</taxon>
        <taxon>Gunneridae</taxon>
        <taxon>Pentapetalae</taxon>
        <taxon>rosids</taxon>
        <taxon>fabids</taxon>
        <taxon>Malpighiales</taxon>
        <taxon>Passifloraceae</taxon>
        <taxon>Turnera</taxon>
    </lineage>
</organism>
<comment type="caution">
    <text evidence="4">The sequence shown here is derived from an EMBL/GenBank/DDBJ whole genome shotgun (WGS) entry which is preliminary data.</text>
</comment>
<dbReference type="InterPro" id="IPR036291">
    <property type="entry name" value="NAD(P)-bd_dom_sf"/>
</dbReference>
<evidence type="ECO:0000256" key="3">
    <source>
        <dbReference type="SAM" id="MobiDB-lite"/>
    </source>
</evidence>
<reference evidence="4" key="2">
    <citation type="journal article" date="2023" name="Plants (Basel)">
        <title>Annotation of the Turnera subulata (Passifloraceae) Draft Genome Reveals the S-Locus Evolved after the Divergence of Turneroideae from Passifloroideae in a Stepwise Manner.</title>
        <authorList>
            <person name="Henning P.M."/>
            <person name="Roalson E.H."/>
            <person name="Mir W."/>
            <person name="McCubbin A.G."/>
            <person name="Shore J.S."/>
        </authorList>
    </citation>
    <scope>NUCLEOTIDE SEQUENCE</scope>
    <source>
        <strain evidence="4">F60SS</strain>
    </source>
</reference>
<evidence type="ECO:0000313" key="4">
    <source>
        <dbReference type="EMBL" id="KAJ4827676.1"/>
    </source>
</evidence>
<dbReference type="PANTHER" id="PTHR43899:SF26">
    <property type="entry name" value="ENOYL-(ACYL CARRIER) REDUCTASE"/>
    <property type="match status" value="1"/>
</dbReference>
<feature type="region of interest" description="Disordered" evidence="3">
    <location>
        <begin position="917"/>
        <end position="966"/>
    </location>
</feature>
<accession>A0A9Q0FC84</accession>
<dbReference type="InterPro" id="IPR002347">
    <property type="entry name" value="SDR_fam"/>
</dbReference>
<feature type="region of interest" description="Disordered" evidence="3">
    <location>
        <begin position="1238"/>
        <end position="1312"/>
    </location>
</feature>
<feature type="compositionally biased region" description="Basic residues" evidence="3">
    <location>
        <begin position="1688"/>
        <end position="1697"/>
    </location>
</feature>
<feature type="compositionally biased region" description="Basic and acidic residues" evidence="3">
    <location>
        <begin position="2006"/>
        <end position="2017"/>
    </location>
</feature>
<feature type="compositionally biased region" description="Basic and acidic residues" evidence="3">
    <location>
        <begin position="981"/>
        <end position="1014"/>
    </location>
</feature>
<feature type="compositionally biased region" description="Polar residues" evidence="3">
    <location>
        <begin position="2132"/>
        <end position="2151"/>
    </location>
</feature>
<feature type="compositionally biased region" description="Basic and acidic residues" evidence="3">
    <location>
        <begin position="800"/>
        <end position="810"/>
    </location>
</feature>
<feature type="region of interest" description="Disordered" evidence="3">
    <location>
        <begin position="1556"/>
        <end position="1757"/>
    </location>
</feature>
<dbReference type="GO" id="GO:0005783">
    <property type="term" value="C:endoplasmic reticulum"/>
    <property type="evidence" value="ECO:0007669"/>
    <property type="project" value="TreeGrafter"/>
</dbReference>
<proteinExistence type="predicted"/>
<dbReference type="SUPFAM" id="SSF51735">
    <property type="entry name" value="NAD(P)-binding Rossmann-fold domains"/>
    <property type="match status" value="2"/>
</dbReference>
<keyword evidence="1" id="KW-0521">NADP</keyword>
<reference evidence="4" key="1">
    <citation type="submission" date="2022-02" db="EMBL/GenBank/DDBJ databases">
        <authorList>
            <person name="Henning P.M."/>
            <person name="McCubbin A.G."/>
            <person name="Shore J.S."/>
        </authorList>
    </citation>
    <scope>NUCLEOTIDE SEQUENCE</scope>
    <source>
        <strain evidence="4">F60SS</strain>
        <tissue evidence="4">Leaves</tissue>
    </source>
</reference>
<feature type="region of interest" description="Disordered" evidence="3">
    <location>
        <begin position="1181"/>
        <end position="1213"/>
    </location>
</feature>
<dbReference type="PANTHER" id="PTHR43899">
    <property type="entry name" value="RH59310P"/>
    <property type="match status" value="1"/>
</dbReference>
<dbReference type="EMBL" id="JAKUCV010006368">
    <property type="protein sequence ID" value="KAJ4827676.1"/>
    <property type="molecule type" value="Genomic_DNA"/>
</dbReference>
<feature type="compositionally biased region" description="Polar residues" evidence="3">
    <location>
        <begin position="1148"/>
        <end position="1158"/>
    </location>
</feature>
<feature type="compositionally biased region" description="Polar residues" evidence="3">
    <location>
        <begin position="1991"/>
        <end position="2005"/>
    </location>
</feature>
<feature type="compositionally biased region" description="Polar residues" evidence="3">
    <location>
        <begin position="2035"/>
        <end position="2056"/>
    </location>
</feature>
<dbReference type="CDD" id="cd05356">
    <property type="entry name" value="17beta-HSD1_like_SDR_c"/>
    <property type="match status" value="2"/>
</dbReference>
<sequence>MEQYGSWALVTGATDGIGKAFARQLAQEGLNLILVGRNPTKLDTVSSEILAEFPDTKVSSSSSSATAGVEPIQEATKGLDVGVLINNVGITYPSAKFFHEVEENVWMEMVRVNLEGTTRVTKAVLPGMVRRRRGAIVNVGSGAAVVVPSHPLFTIYAATKAYIDQLSRSLYVEYKPHGIDVQCQVPLYVATKMTSRVASVERTSLFIPSPEDYVKSAIRCIGYEPRCTPYWAHSLQWFFARLLPDSILDAWRLSIGISRREAALININQQRYSSYSLYNCYNGFVQLLKTQPLWVLVLFGLGSLSVLKCSLAVLRWVYVSFLRPGKNLKKYGSWALVTGPTDGIGKGFAFQLARKGLNLVLVGRNLDKLNDVSGSIQSKYSSVQIKTVVVDFSGDIDAGIEKIKETIEGLDVGVLINNVGVSYPYARFFHEVDEDLLKNLIKVNVEGTTKVTQAVLPGMLKRKKGAITNSRGASMLNTRKVESTCSARFPFTWQQRWHQLRDLPFLFHQVRVMLGQVCVHLDMSPAAHHIGPIPFSGDCYTLCQNPQLIHGGLVSALRLGREGSSRMLGRLNEQQICSIVLLHRSLISICSWFGSPTAKPLENPTPPSTMAKPIPASDSDPTTSVFVDTSLDTHLALFVTPSDTVSDLKKKILEEHPRCFPKIGRIEIHALKVKRRGRFYHLSDSMIVKSVFLGVQRGWFITVDASRVEESPENSRLANRSHLRSDDLPLLLTYGGELSVSQDERYRGIAVDHQRGLNTDSRGGKFSTLETTGDYDLGKGKSLDKNEGVDYPLPLKYSKETLSRGGESRSVKGMADVEGSVHGKGALESGLDGKRKPKRKRQSESAEADVALQEGASVPESAPNESWGDILLQKRVLGDAEGVVLPEGRQHITHGQEMVALSDTVEKAGAVKENTNVTTAETDGPSGVHVACENDNGQHTKDVEAISPPKPPAKRRRKNVKEKGHEAAVVEDRALISDLIKESEKCVGPSIEKRKKEEKPSDTPKQDIGKRPEPSDNNAATAKGMKDAKESSSSEDAMLNGHQRSLADNPNRVEEEGESSLLVSSKTIPPEICSSSSRNETETKAEGVSRSSNLPEVGETGRPEKSSKRRRKPKATLETQITSATEHGKDNISLAEPLQIANEDHSIGKNNESKNNMLSEDGREETEVGVLHYVLLPVKEKCSDPDPIGDGDAATTEGLKNASKQATSSSAQRIKCSEDVILNDYLRAGADQIDGVEDKRETSVDVSSKNMTPEICQTSNHYESETKIKEGDATSNVPEVGKPMDSGKSSKKGKKSRKTTESAGKASVIPAAEHGKISSLLAEHHRAVNEDHSIGKSKEKKSNILQEDGKDDGDAAPLKGTKDASKLPTSAPTKGIKSSEDAIQNVVESLEQINETEFKIEGMGGKLKRQAKKKGNSDVKSPWELQAKNGNANAIILGIGVVRPHHADIREENTGMMGIGPKGLGVAPDTAQVSMHRAWNAMISEPHAVTVEEICNDPVQIINGRPSSPGNCMGNLDAATVEDAFKQATSMPSETCQTSDQETMEVAGTSKVLEVGKALGPGKPSERRKRSRKTRELANKAPAAEPVETSCDLAEPLRAINEDHSIGKSNIRESNMLQEEPADPGKPSKQTKNSRKSTELASEAPAAEPVETSSSLAEPLRAINENHAIGKSNKQESNMLQEPVKPGKPSKRTKKSKKTTELASEAPAGAVVETKSSLAEPLRANEDQFIGKSNGQESDMLQEDRKTGPGVGTSSSFLLDTDKEIDDVIQSVVGSLKQIDNPQLNVVDTDAKVKKRTKKKQKSDAISFKELQTKINSVDLKDTAPSNHDTREVDSSSKKMKLTKMVDSSNLVFGIDGRVENDSLGNQFNSVTLDQSQVPPVKSGVNSDKKRLEGVVNGFASKSSSAGKSNNDLGASCENDRINFRNYFMSSQQTHETVLLEKESKAIEAGSEMKSNKKKLKLEEQPHGPSPNLQRSQKFSEANKIRAKPQASKSGTTEFQQSASGDTHKKFTLEPNKKLPKSSGSSAKSSEPKKINSNAKASHESNTFKAFSSTTPLKKDKEACGESNVVLESSTVSRDRKDPDNGKASIPHSAGFLDSSKHGKSLIGKSSKISDDDSHGNSGGKGGFYDSDASTRTPSDSSMTSDYSDGESSAGLRAWPWIQSLKV</sequence>
<dbReference type="Gene3D" id="3.40.50.720">
    <property type="entry name" value="NAD(P)-binding Rossmann-like Domain"/>
    <property type="match status" value="2"/>
</dbReference>
<dbReference type="InterPro" id="IPR029071">
    <property type="entry name" value="Ubiquitin-like_domsf"/>
</dbReference>
<feature type="compositionally biased region" description="Polar residues" evidence="3">
    <location>
        <begin position="1971"/>
        <end position="1980"/>
    </location>
</feature>
<feature type="region of interest" description="Disordered" evidence="3">
    <location>
        <begin position="981"/>
        <end position="1165"/>
    </location>
</feature>
<feature type="region of interest" description="Disordered" evidence="3">
    <location>
        <begin position="1328"/>
        <end position="1380"/>
    </location>
</feature>
<dbReference type="InterPro" id="IPR051019">
    <property type="entry name" value="VLCFA-Steroid_DH"/>
</dbReference>
<feature type="compositionally biased region" description="Polar residues" evidence="3">
    <location>
        <begin position="1244"/>
        <end position="1261"/>
    </location>
</feature>
<feature type="compositionally biased region" description="Basic and acidic residues" evidence="3">
    <location>
        <begin position="1828"/>
        <end position="1837"/>
    </location>
</feature>
<dbReference type="GO" id="GO:0045703">
    <property type="term" value="F:ketoreductase activity"/>
    <property type="evidence" value="ECO:0007669"/>
    <property type="project" value="TreeGrafter"/>
</dbReference>
<gene>
    <name evidence="4" type="ORF">Tsubulata_041147</name>
</gene>
<feature type="compositionally biased region" description="Basic and acidic residues" evidence="3">
    <location>
        <begin position="1262"/>
        <end position="1272"/>
    </location>
</feature>
<keyword evidence="5" id="KW-1185">Reference proteome</keyword>
<evidence type="ECO:0000313" key="5">
    <source>
        <dbReference type="Proteomes" id="UP001141552"/>
    </source>
</evidence>
<feature type="region of interest" description="Disordered" evidence="3">
    <location>
        <begin position="1934"/>
        <end position="2153"/>
    </location>
</feature>
<feature type="region of interest" description="Disordered" evidence="3">
    <location>
        <begin position="800"/>
        <end position="865"/>
    </location>
</feature>
<feature type="compositionally biased region" description="Basic and acidic residues" evidence="3">
    <location>
        <begin position="1328"/>
        <end position="1342"/>
    </location>
</feature>
<dbReference type="Proteomes" id="UP001141552">
    <property type="component" value="Unassembled WGS sequence"/>
</dbReference>
<name>A0A9Q0FC84_9ROSI</name>
<dbReference type="Pfam" id="PF00106">
    <property type="entry name" value="adh_short"/>
    <property type="match status" value="2"/>
</dbReference>
<protein>
    <recommendedName>
        <fullName evidence="6">Very-long-chain 3-oxoacyl-CoA reductase</fullName>
    </recommendedName>
</protein>
<dbReference type="PRINTS" id="PR00081">
    <property type="entry name" value="GDHRDH"/>
</dbReference>
<evidence type="ECO:0008006" key="6">
    <source>
        <dbReference type="Google" id="ProtNLM"/>
    </source>
</evidence>
<dbReference type="SUPFAM" id="SSF54236">
    <property type="entry name" value="Ubiquitin-like"/>
    <property type="match status" value="1"/>
</dbReference>